<name>A0A9D0ZFV3_9FIRM</name>
<dbReference type="AlphaFoldDB" id="A0A9D0ZFV3"/>
<dbReference type="EMBL" id="DVGA01000111">
    <property type="protein sequence ID" value="HIQ79494.1"/>
    <property type="molecule type" value="Genomic_DNA"/>
</dbReference>
<dbReference type="Proteomes" id="UP000824262">
    <property type="component" value="Unassembled WGS sequence"/>
</dbReference>
<comment type="caution">
    <text evidence="1">The sequence shown here is derived from an EMBL/GenBank/DDBJ whole genome shotgun (WGS) entry which is preliminary data.</text>
</comment>
<organism evidence="1 2">
    <name type="scientific">Candidatus Scatomorpha intestinavium</name>
    <dbReference type="NCBI Taxonomy" id="2840922"/>
    <lineage>
        <taxon>Bacteria</taxon>
        <taxon>Bacillati</taxon>
        <taxon>Bacillota</taxon>
        <taxon>Clostridia</taxon>
        <taxon>Eubacteriales</taxon>
        <taxon>Candidatus Scatomorpha</taxon>
    </lineage>
</organism>
<evidence type="ECO:0000313" key="1">
    <source>
        <dbReference type="EMBL" id="HIQ79494.1"/>
    </source>
</evidence>
<proteinExistence type="predicted"/>
<sequence length="161" mass="18643">MKKQTQEELFLTSPGACGAIKTHTGHSAAYKLLWVSAGPDAVTREPQEIRKQFPLDGAFTAAGQPYSTLSELIHSEDGDAFRDIYGREVLYVLKRFPCFDFYDTMYENRFERWFLIYTGGSVTRVKYTDETDYVEVWEDAASLEYEVWQEIEAQCWHTLPK</sequence>
<reference evidence="1" key="1">
    <citation type="submission" date="2020-10" db="EMBL/GenBank/DDBJ databases">
        <authorList>
            <person name="Gilroy R."/>
        </authorList>
    </citation>
    <scope>NUCLEOTIDE SEQUENCE</scope>
    <source>
        <strain evidence="1">ChiBcolR7-354</strain>
    </source>
</reference>
<accession>A0A9D0ZFV3</accession>
<evidence type="ECO:0000313" key="2">
    <source>
        <dbReference type="Proteomes" id="UP000824262"/>
    </source>
</evidence>
<gene>
    <name evidence="1" type="ORF">IAB77_09605</name>
</gene>
<protein>
    <submittedName>
        <fullName evidence="1">Uncharacterized protein</fullName>
    </submittedName>
</protein>
<reference evidence="1" key="2">
    <citation type="journal article" date="2021" name="PeerJ">
        <title>Extensive microbial diversity within the chicken gut microbiome revealed by metagenomics and culture.</title>
        <authorList>
            <person name="Gilroy R."/>
            <person name="Ravi A."/>
            <person name="Getino M."/>
            <person name="Pursley I."/>
            <person name="Horton D.L."/>
            <person name="Alikhan N.F."/>
            <person name="Baker D."/>
            <person name="Gharbi K."/>
            <person name="Hall N."/>
            <person name="Watson M."/>
            <person name="Adriaenssens E.M."/>
            <person name="Foster-Nyarko E."/>
            <person name="Jarju S."/>
            <person name="Secka A."/>
            <person name="Antonio M."/>
            <person name="Oren A."/>
            <person name="Chaudhuri R.R."/>
            <person name="La Ragione R."/>
            <person name="Hildebrand F."/>
            <person name="Pallen M.J."/>
        </authorList>
    </citation>
    <scope>NUCLEOTIDE SEQUENCE</scope>
    <source>
        <strain evidence="1">ChiBcolR7-354</strain>
    </source>
</reference>